<feature type="compositionally biased region" description="Polar residues" evidence="1">
    <location>
        <begin position="179"/>
        <end position="189"/>
    </location>
</feature>
<organism evidence="2 3">
    <name type="scientific">Trichinella britovi</name>
    <name type="common">Parasitic roundworm</name>
    <dbReference type="NCBI Taxonomy" id="45882"/>
    <lineage>
        <taxon>Eukaryota</taxon>
        <taxon>Metazoa</taxon>
        <taxon>Ecdysozoa</taxon>
        <taxon>Nematoda</taxon>
        <taxon>Enoplea</taxon>
        <taxon>Dorylaimia</taxon>
        <taxon>Trichinellida</taxon>
        <taxon>Trichinellidae</taxon>
        <taxon>Trichinella</taxon>
    </lineage>
</organism>
<dbReference type="Proteomes" id="UP000054653">
    <property type="component" value="Unassembled WGS sequence"/>
</dbReference>
<protein>
    <submittedName>
        <fullName evidence="2">Uncharacterized protein</fullName>
    </submittedName>
</protein>
<feature type="compositionally biased region" description="Basic and acidic residues" evidence="1">
    <location>
        <begin position="71"/>
        <end position="81"/>
    </location>
</feature>
<sequence length="189" mass="21782">MESKVVVVVQATKAAVKQWKAAPDGQSATQREKPPPDSQGQLDRRRQRSVPLSGDWIGRLCLKLERSDMQPRFDDAKKPSYADRQTPSQSTSQPASRLVGWLVGWPCSRRLLVTLIQQRGLKKMKKKKQAKRPQQPVVQQIKNYLQISQPSAMSLWSVNERYSRWEKETERYKSERLETSFTTAKSLSR</sequence>
<evidence type="ECO:0000256" key="1">
    <source>
        <dbReference type="SAM" id="MobiDB-lite"/>
    </source>
</evidence>
<proteinExistence type="predicted"/>
<reference evidence="2 3" key="1">
    <citation type="submission" date="2015-01" db="EMBL/GenBank/DDBJ databases">
        <title>Evolution of Trichinella species and genotypes.</title>
        <authorList>
            <person name="Korhonen P.K."/>
            <person name="Edoardo P."/>
            <person name="Giuseppe L.R."/>
            <person name="Gasser R.B."/>
        </authorList>
    </citation>
    <scope>NUCLEOTIDE SEQUENCE [LARGE SCALE GENOMIC DNA]</scope>
    <source>
        <strain evidence="2">ISS120</strain>
    </source>
</reference>
<gene>
    <name evidence="2" type="ORF">T03_13089</name>
</gene>
<name>A0A0V1CW95_TRIBR</name>
<comment type="caution">
    <text evidence="2">The sequence shown here is derived from an EMBL/GenBank/DDBJ whole genome shotgun (WGS) entry which is preliminary data.</text>
</comment>
<evidence type="ECO:0000313" key="2">
    <source>
        <dbReference type="EMBL" id="KRY53547.1"/>
    </source>
</evidence>
<feature type="region of interest" description="Disordered" evidence="1">
    <location>
        <begin position="169"/>
        <end position="189"/>
    </location>
</feature>
<feature type="region of interest" description="Disordered" evidence="1">
    <location>
        <begin position="71"/>
        <end position="93"/>
    </location>
</feature>
<dbReference type="EMBL" id="JYDI01000084">
    <property type="protein sequence ID" value="KRY53547.1"/>
    <property type="molecule type" value="Genomic_DNA"/>
</dbReference>
<feature type="compositionally biased region" description="Basic and acidic residues" evidence="1">
    <location>
        <begin position="169"/>
        <end position="178"/>
    </location>
</feature>
<dbReference type="OrthoDB" id="10633745at2759"/>
<evidence type="ECO:0000313" key="3">
    <source>
        <dbReference type="Proteomes" id="UP000054653"/>
    </source>
</evidence>
<feature type="region of interest" description="Disordered" evidence="1">
    <location>
        <begin position="17"/>
        <end position="50"/>
    </location>
</feature>
<accession>A0A0V1CW95</accession>
<dbReference type="AlphaFoldDB" id="A0A0V1CW95"/>
<keyword evidence="3" id="KW-1185">Reference proteome</keyword>